<evidence type="ECO:0000313" key="1">
    <source>
        <dbReference type="EMBL" id="GFO38138.1"/>
    </source>
</evidence>
<keyword evidence="2" id="KW-1185">Reference proteome</keyword>
<accession>A0AAV4D258</accession>
<gene>
    <name evidence="1" type="ORF">PoB_006464300</name>
</gene>
<proteinExistence type="predicted"/>
<protein>
    <submittedName>
        <fullName evidence="1">Uncharacterized protein</fullName>
    </submittedName>
</protein>
<organism evidence="1 2">
    <name type="scientific">Plakobranchus ocellatus</name>
    <dbReference type="NCBI Taxonomy" id="259542"/>
    <lineage>
        <taxon>Eukaryota</taxon>
        <taxon>Metazoa</taxon>
        <taxon>Spiralia</taxon>
        <taxon>Lophotrochozoa</taxon>
        <taxon>Mollusca</taxon>
        <taxon>Gastropoda</taxon>
        <taxon>Heterobranchia</taxon>
        <taxon>Euthyneura</taxon>
        <taxon>Panpulmonata</taxon>
        <taxon>Sacoglossa</taxon>
        <taxon>Placobranchoidea</taxon>
        <taxon>Plakobranchidae</taxon>
        <taxon>Plakobranchus</taxon>
    </lineage>
</organism>
<sequence>MKQICSERETLRIKSDDNKGRESRMFCFDSLEAPDTKEDLPPIPFYMVIQFIDNIPINQLIAGRLEGHMRRAVGGRAARPISREMGGACLSLLRSQLSRARAGKLGR</sequence>
<comment type="caution">
    <text evidence="1">The sequence shown here is derived from an EMBL/GenBank/DDBJ whole genome shotgun (WGS) entry which is preliminary data.</text>
</comment>
<dbReference type="Proteomes" id="UP000735302">
    <property type="component" value="Unassembled WGS sequence"/>
</dbReference>
<name>A0AAV4D258_9GAST</name>
<dbReference type="EMBL" id="BLXT01007309">
    <property type="protein sequence ID" value="GFO38138.1"/>
    <property type="molecule type" value="Genomic_DNA"/>
</dbReference>
<dbReference type="AlphaFoldDB" id="A0AAV4D258"/>
<reference evidence="1 2" key="1">
    <citation type="journal article" date="2021" name="Elife">
        <title>Chloroplast acquisition without the gene transfer in kleptoplastic sea slugs, Plakobranchus ocellatus.</title>
        <authorList>
            <person name="Maeda T."/>
            <person name="Takahashi S."/>
            <person name="Yoshida T."/>
            <person name="Shimamura S."/>
            <person name="Takaki Y."/>
            <person name="Nagai Y."/>
            <person name="Toyoda A."/>
            <person name="Suzuki Y."/>
            <person name="Arimoto A."/>
            <person name="Ishii H."/>
            <person name="Satoh N."/>
            <person name="Nishiyama T."/>
            <person name="Hasebe M."/>
            <person name="Maruyama T."/>
            <person name="Minagawa J."/>
            <person name="Obokata J."/>
            <person name="Shigenobu S."/>
        </authorList>
    </citation>
    <scope>NUCLEOTIDE SEQUENCE [LARGE SCALE GENOMIC DNA]</scope>
</reference>
<evidence type="ECO:0000313" key="2">
    <source>
        <dbReference type="Proteomes" id="UP000735302"/>
    </source>
</evidence>